<evidence type="ECO:0000313" key="3">
    <source>
        <dbReference type="Proteomes" id="UP000265341"/>
    </source>
</evidence>
<comment type="caution">
    <text evidence="2">The sequence shown here is derived from an EMBL/GenBank/DDBJ whole genome shotgun (WGS) entry which is preliminary data.</text>
</comment>
<dbReference type="PANTHER" id="PTHR34406:SF1">
    <property type="entry name" value="PROTEIN YCEI"/>
    <property type="match status" value="1"/>
</dbReference>
<reference evidence="2 3" key="1">
    <citation type="submission" date="2018-08" db="EMBL/GenBank/DDBJ databases">
        <title>Meiothermus roseus NBRC 110900 genome sequencing project.</title>
        <authorList>
            <person name="Da Costa M.S."/>
            <person name="Albuquerque L."/>
            <person name="Raposo P."/>
            <person name="Froufe H.J.C."/>
            <person name="Barroso C.S."/>
            <person name="Egas C."/>
        </authorList>
    </citation>
    <scope>NUCLEOTIDE SEQUENCE [LARGE SCALE GENOMIC DNA]</scope>
    <source>
        <strain evidence="2 3">NBRC 110900</strain>
    </source>
</reference>
<evidence type="ECO:0000313" key="2">
    <source>
        <dbReference type="EMBL" id="RIH89589.1"/>
    </source>
</evidence>
<sequence length="178" mass="19682">MQWNLDPSHTTVAFAIKHMGIFTVRGQFKQVRGSVEADEQGRPSHIDAVIDASSIETGDPQRDGHLRAADFFNAEQYPEIRFTSTTIEALGSNRYRILGDLTIRDVTKPVTLEAEVTPVVKDPWGLTRVGASAEGKLNRKDWGLTWNQVLEMGHLLVGEEVKFNIEVEAVVPAAVQAS</sequence>
<dbReference type="SUPFAM" id="SSF101874">
    <property type="entry name" value="YceI-like"/>
    <property type="match status" value="1"/>
</dbReference>
<dbReference type="EMBL" id="QWLA01000002">
    <property type="protein sequence ID" value="RIH89589.1"/>
    <property type="molecule type" value="Genomic_DNA"/>
</dbReference>
<organism evidence="2 3">
    <name type="scientific">Calidithermus roseus</name>
    <dbReference type="NCBI Taxonomy" id="1644118"/>
    <lineage>
        <taxon>Bacteria</taxon>
        <taxon>Thermotogati</taxon>
        <taxon>Deinococcota</taxon>
        <taxon>Deinococci</taxon>
        <taxon>Thermales</taxon>
        <taxon>Thermaceae</taxon>
        <taxon>Calidithermus</taxon>
    </lineage>
</organism>
<dbReference type="InterPro" id="IPR036761">
    <property type="entry name" value="TTHA0802/YceI-like_sf"/>
</dbReference>
<proteinExistence type="predicted"/>
<gene>
    <name evidence="2" type="primary">yceI</name>
    <name evidence="2" type="ORF">Mrose_00177</name>
</gene>
<feature type="domain" description="Lipid/polyisoprenoid-binding YceI-like" evidence="1">
    <location>
        <begin position="2"/>
        <end position="170"/>
    </location>
</feature>
<dbReference type="PANTHER" id="PTHR34406">
    <property type="entry name" value="PROTEIN YCEI"/>
    <property type="match status" value="1"/>
</dbReference>
<evidence type="ECO:0000259" key="1">
    <source>
        <dbReference type="SMART" id="SM00867"/>
    </source>
</evidence>
<dbReference type="OrthoDB" id="9811006at2"/>
<dbReference type="Gene3D" id="2.40.128.110">
    <property type="entry name" value="Lipid/polyisoprenoid-binding, YceI-like"/>
    <property type="match status" value="1"/>
</dbReference>
<dbReference type="InterPro" id="IPR007372">
    <property type="entry name" value="Lipid/polyisoprenoid-bd_YceI"/>
</dbReference>
<keyword evidence="3" id="KW-1185">Reference proteome</keyword>
<dbReference type="RefSeq" id="WP_119275554.1">
    <property type="nucleotide sequence ID" value="NZ_QWLA01000002.1"/>
</dbReference>
<dbReference type="Pfam" id="PF04264">
    <property type="entry name" value="YceI"/>
    <property type="match status" value="1"/>
</dbReference>
<name>A0A399F2S9_9DEIN</name>
<protein>
    <submittedName>
        <fullName evidence="2">Protein YceI</fullName>
    </submittedName>
</protein>
<dbReference type="AlphaFoldDB" id="A0A399F2S9"/>
<dbReference type="SMART" id="SM00867">
    <property type="entry name" value="YceI"/>
    <property type="match status" value="1"/>
</dbReference>
<accession>A0A399F2S9</accession>
<dbReference type="Proteomes" id="UP000265341">
    <property type="component" value="Unassembled WGS sequence"/>
</dbReference>